<keyword evidence="2" id="KW-1185">Reference proteome</keyword>
<evidence type="ECO:0000313" key="2">
    <source>
        <dbReference type="Proteomes" id="UP000622017"/>
    </source>
</evidence>
<accession>A0ABR7MQG7</accession>
<dbReference type="EMBL" id="JACSCY010000017">
    <property type="protein sequence ID" value="MBC6612778.1"/>
    <property type="molecule type" value="Genomic_DNA"/>
</dbReference>
<protein>
    <submittedName>
        <fullName evidence="1">Uncharacterized protein</fullName>
    </submittedName>
</protein>
<dbReference type="Proteomes" id="UP000622017">
    <property type="component" value="Unassembled WGS sequence"/>
</dbReference>
<dbReference type="RefSeq" id="WP_187320994.1">
    <property type="nucleotide sequence ID" value="NZ_JACSCY010000017.1"/>
</dbReference>
<gene>
    <name evidence="1" type="ORF">H8B15_17780</name>
</gene>
<sequence>MALLDGYPVAASGFPTAKMPVLSKALRKGAQGNEMSVLTAQLATLQLGPYQLKQVLVQLLTTNKPLPGKNMHLLGNEVLKRFKVLLDLQQNIVYLKPNYFYTADFMDYKEADA</sequence>
<proteinExistence type="predicted"/>
<name>A0ABR7MQG7_9BACT</name>
<evidence type="ECO:0000313" key="1">
    <source>
        <dbReference type="EMBL" id="MBC6612778.1"/>
    </source>
</evidence>
<reference evidence="1 2" key="1">
    <citation type="submission" date="2020-08" db="EMBL/GenBank/DDBJ databases">
        <title>Hymenobacter sp.</title>
        <authorList>
            <person name="Kim M.K."/>
        </authorList>
    </citation>
    <scope>NUCLEOTIDE SEQUENCE [LARGE SCALE GENOMIC DNA]</scope>
    <source>
        <strain evidence="1 2">BT507</strain>
    </source>
</reference>
<comment type="caution">
    <text evidence="1">The sequence shown here is derived from an EMBL/GenBank/DDBJ whole genome shotgun (WGS) entry which is preliminary data.</text>
</comment>
<organism evidence="1 2">
    <name type="scientific">Hymenobacter citatus</name>
    <dbReference type="NCBI Taxonomy" id="2763506"/>
    <lineage>
        <taxon>Bacteria</taxon>
        <taxon>Pseudomonadati</taxon>
        <taxon>Bacteroidota</taxon>
        <taxon>Cytophagia</taxon>
        <taxon>Cytophagales</taxon>
        <taxon>Hymenobacteraceae</taxon>
        <taxon>Hymenobacter</taxon>
    </lineage>
</organism>